<reference evidence="1 2" key="1">
    <citation type="journal article" date="2009" name="Nature">
        <title>Evolution of pathogenicity and sexual reproduction in eight Candida genomes.</title>
        <authorList>
            <person name="Butler G."/>
            <person name="Rasmussen M.D."/>
            <person name="Lin M.F."/>
            <person name="Santos M.A."/>
            <person name="Sakthikumar S."/>
            <person name="Munro C.A."/>
            <person name="Rheinbay E."/>
            <person name="Grabherr M."/>
            <person name="Forche A."/>
            <person name="Reedy J.L."/>
            <person name="Agrafioti I."/>
            <person name="Arnaud M.B."/>
            <person name="Bates S."/>
            <person name="Brown A.J."/>
            <person name="Brunke S."/>
            <person name="Costanzo M.C."/>
            <person name="Fitzpatrick D.A."/>
            <person name="de Groot P.W."/>
            <person name="Harris D."/>
            <person name="Hoyer L.L."/>
            <person name="Hube B."/>
            <person name="Klis F.M."/>
            <person name="Kodira C."/>
            <person name="Lennard N."/>
            <person name="Logue M.E."/>
            <person name="Martin R."/>
            <person name="Neiman A.M."/>
            <person name="Nikolaou E."/>
            <person name="Quail M.A."/>
            <person name="Quinn J."/>
            <person name="Santos M.C."/>
            <person name="Schmitzberger F.F."/>
            <person name="Sherlock G."/>
            <person name="Shah P."/>
            <person name="Silverstein K.A."/>
            <person name="Skrzypek M.S."/>
            <person name="Soll D."/>
            <person name="Staggs R."/>
            <person name="Stansfield I."/>
            <person name="Stumpf M.P."/>
            <person name="Sudbery P.E."/>
            <person name="Srikantha T."/>
            <person name="Zeng Q."/>
            <person name="Berman J."/>
            <person name="Berriman M."/>
            <person name="Heitman J."/>
            <person name="Gow N.A."/>
            <person name="Lorenz M.C."/>
            <person name="Birren B.W."/>
            <person name="Kellis M."/>
            <person name="Cuomo C.A."/>
        </authorList>
    </citation>
    <scope>NUCLEOTIDE SEQUENCE [LARGE SCALE GENOMIC DNA]</scope>
    <source>
        <strain evidence="1 2">ATCC 42720</strain>
    </source>
</reference>
<dbReference type="KEGG" id="clu:CLUG_01111"/>
<name>C4XYT8_CLAL4</name>
<dbReference type="VEuPathDB" id="FungiDB:CLUG_01111"/>
<dbReference type="HOGENOM" id="CLU_1610575_0_0_1"/>
<dbReference type="AlphaFoldDB" id="C4XYT8"/>
<sequence>MFSYSAQCALSYSVNALAQFEYQFHISLSQLLRSHMPSGYFLQALLGGMIPAVNSVNAGNRTREHQARCSRPYLTEQDSDIKNVTGRTSNFGTQFIGGRYLSHLLLLSGLFSPFNSYSFHFFPPLSRVSILVCASDRSSAQYPISTPDGNAHGCFFIFYSNLRPS</sequence>
<dbReference type="InParanoid" id="C4XYT8"/>
<proteinExistence type="predicted"/>
<dbReference type="GeneID" id="8500011"/>
<evidence type="ECO:0000313" key="2">
    <source>
        <dbReference type="Proteomes" id="UP000007703"/>
    </source>
</evidence>
<gene>
    <name evidence="1" type="ORF">CLUG_01111</name>
</gene>
<dbReference type="Proteomes" id="UP000007703">
    <property type="component" value="Unassembled WGS sequence"/>
</dbReference>
<dbReference type="EMBL" id="CH408076">
    <property type="protein sequence ID" value="EEQ36988.1"/>
    <property type="molecule type" value="Genomic_DNA"/>
</dbReference>
<organism evidence="1 2">
    <name type="scientific">Clavispora lusitaniae (strain ATCC 42720)</name>
    <name type="common">Yeast</name>
    <name type="synonym">Candida lusitaniae</name>
    <dbReference type="NCBI Taxonomy" id="306902"/>
    <lineage>
        <taxon>Eukaryota</taxon>
        <taxon>Fungi</taxon>
        <taxon>Dikarya</taxon>
        <taxon>Ascomycota</taxon>
        <taxon>Saccharomycotina</taxon>
        <taxon>Pichiomycetes</taxon>
        <taxon>Metschnikowiaceae</taxon>
        <taxon>Clavispora</taxon>
    </lineage>
</organism>
<evidence type="ECO:0000313" key="1">
    <source>
        <dbReference type="EMBL" id="EEQ36988.1"/>
    </source>
</evidence>
<protein>
    <submittedName>
        <fullName evidence="1">Uncharacterized protein</fullName>
    </submittedName>
</protein>
<accession>C4XYT8</accession>